<evidence type="ECO:0000256" key="1">
    <source>
        <dbReference type="ARBA" id="ARBA00022741"/>
    </source>
</evidence>
<name>A0ABR1GI47_9HYPO</name>
<dbReference type="SMART" id="SM00487">
    <property type="entry name" value="DEXDc"/>
    <property type="match status" value="1"/>
</dbReference>
<feature type="domain" description="Helicase ATP-binding" evidence="5">
    <location>
        <begin position="401"/>
        <end position="687"/>
    </location>
</feature>
<evidence type="ECO:0000256" key="3">
    <source>
        <dbReference type="ARBA" id="ARBA00022840"/>
    </source>
</evidence>
<dbReference type="Proteomes" id="UP001498476">
    <property type="component" value="Unassembled WGS sequence"/>
</dbReference>
<accession>A0ABR1GI47</accession>
<sequence length="1291" mass="147073">MADASFNKMCSAAYDFIKQLPDEDTEDMLVPQNMPSPIEVINNFNVLQHCSRPTFIPTINKLIFANVESMNPNDVSKTTFILVHAVQILLFSPTNFVLDREYSRDRQAYPHRFPTPAGIGGDLKVFEDFTLEDVNRSIIAFFYLVARREGRGNSLTCREPAKASEPFVGYADASYKPGKVPLEGTDLAVSIHTQAVLAVDAEQSLARRRQAKTRKATLDEPEQLADDGHLLHPPPSETEPEQITGLDAIDLHTDAMEAVGSTNLKKTLKKQFAAKSASEMAPMSHEDMEKLIHALVCRHGYDDPDEVLARVSKQVTHNPRISNGCLKEFIERQQESETYQMHASKYPSDIDGLILKMQKGFNLEMRMNVIQPKQNPDLDVLCDKYGMAKYPKVSFFPDSENVQPLKPHQLVDADDLVNRSISPLRHCFLASDMGTGKTRIYLSAIEMAVRLKEQAMQKGETQEFKPVLILTPVNSITQTYLEAKKEFPSLRPKIYYGSEGSFYYKRAEVLSTRKLNALLQRCLAQKAEPHVGRIIIISTYPTFCSRILQRMDEPFVWKEGFGPKKKTKVNESEEANDTDQHDGPRPTVFRRKRKTPKYMQHTVNRAEIDLLKNDDPRKADGRLVAYWLDSAVQSHSFSWLIADDAHCCRNSSSSYCNMIRLLQWDTLMCMDWVPKFNDFPKAALMYESDYDPYQKVWTKSNAEEEAQKVMGIFHKDYLEEHPELVPMEEAFRKDSNIRLWYLSPTLYQIAGQQLHWGVNHAVQVIRPIFEKMQIRRTMRSEGYFPPTVCVEEVAFDEYGPLAKAVAADGVASSKSLFNFSQARGIVLDAQASRDIPGSSNEARLNFGVHRKAVMTAFDWRNQKILNHPVFHGHKDEISRRLRNFGTAPIVGVEHVEHLLQTDTNGGINYYYSQCQEDPAFLAPADRALFVRWMADQSPILTRALDLAHKYVNIDNERLLLYVDTPWLQAVTCAFFTLAGFNVATVRSSNNQAERTRIIEEWNRDSDLEIFVANINTMVTGVNMHRRCSKGAFLTWHLNAKTMLQTISRLVRIGQTKAVKFHLLKVKNSYYDNVERLCTQKWAAQLSAEIDLPDWLQDDIRECCVFETIKTAWNQPFNRYVWVVARLVDGHDLDYHSEKCIAIGHLMSLAARLMMALRPDDEQFWKEQKGFLFNGLVKIATTLSGADIESHLEQTEDWLHENVFPIFKATFESLDKEEVASKPEHKQRIEAMKDRTLVNPAEFVINPDSDDDSDDDSDSDSDKEEDGSDGGDISENGEDEDQGDAKGVAQAD</sequence>
<keyword evidence="2" id="KW-0378">Hydrolase</keyword>
<evidence type="ECO:0000313" key="6">
    <source>
        <dbReference type="EMBL" id="KAK7397912.1"/>
    </source>
</evidence>
<feature type="region of interest" description="Disordered" evidence="4">
    <location>
        <begin position="566"/>
        <end position="594"/>
    </location>
</feature>
<feature type="compositionally biased region" description="Basic and acidic residues" evidence="4">
    <location>
        <begin position="1217"/>
        <end position="1235"/>
    </location>
</feature>
<protein>
    <recommendedName>
        <fullName evidence="5">Helicase ATP-binding domain-containing protein</fullName>
    </recommendedName>
</protein>
<dbReference type="InterPro" id="IPR050628">
    <property type="entry name" value="SNF2_RAD54_helicase_TF"/>
</dbReference>
<keyword evidence="3" id="KW-0067">ATP-binding</keyword>
<comment type="caution">
    <text evidence="6">The sequence shown here is derived from an EMBL/GenBank/DDBJ whole genome shotgun (WGS) entry which is preliminary data.</text>
</comment>
<feature type="region of interest" description="Disordered" evidence="4">
    <location>
        <begin position="208"/>
        <end position="241"/>
    </location>
</feature>
<dbReference type="PANTHER" id="PTHR45626:SF26">
    <property type="entry name" value="FAMILY HELICASE, PUTATIVE (AFU_ORTHOLOGUE AFUA_2G09120)-RELATED"/>
    <property type="match status" value="1"/>
</dbReference>
<keyword evidence="7" id="KW-1185">Reference proteome</keyword>
<keyword evidence="1" id="KW-0547">Nucleotide-binding</keyword>
<gene>
    <name evidence="6" type="ORF">QQX98_012715</name>
</gene>
<dbReference type="PANTHER" id="PTHR45626">
    <property type="entry name" value="TRANSCRIPTION TERMINATION FACTOR 2-RELATED"/>
    <property type="match status" value="1"/>
</dbReference>
<dbReference type="InterPro" id="IPR014001">
    <property type="entry name" value="Helicase_ATP-bd"/>
</dbReference>
<evidence type="ECO:0000256" key="2">
    <source>
        <dbReference type="ARBA" id="ARBA00022801"/>
    </source>
</evidence>
<dbReference type="Gene3D" id="3.40.50.300">
    <property type="entry name" value="P-loop containing nucleotide triphosphate hydrolases"/>
    <property type="match status" value="2"/>
</dbReference>
<reference evidence="6 7" key="1">
    <citation type="journal article" date="2025" name="Microbiol. Resour. Announc.">
        <title>Draft genome sequences for Neonectria magnoliae and Neonectria punicea, canker pathogens of Liriodendron tulipifera and Acer saccharum in West Virginia.</title>
        <authorList>
            <person name="Petronek H.M."/>
            <person name="Kasson M.T."/>
            <person name="Metheny A.M."/>
            <person name="Stauder C.M."/>
            <person name="Lovett B."/>
            <person name="Lynch S.C."/>
            <person name="Garnas J.R."/>
            <person name="Kasson L.R."/>
            <person name="Stajich J.E."/>
        </authorList>
    </citation>
    <scope>NUCLEOTIDE SEQUENCE [LARGE SCALE GENOMIC DNA]</scope>
    <source>
        <strain evidence="6 7">NRRL 64653</strain>
    </source>
</reference>
<evidence type="ECO:0000259" key="5">
    <source>
        <dbReference type="SMART" id="SM00487"/>
    </source>
</evidence>
<dbReference type="SUPFAM" id="SSF52540">
    <property type="entry name" value="P-loop containing nucleoside triphosphate hydrolases"/>
    <property type="match status" value="2"/>
</dbReference>
<dbReference type="EMBL" id="JAZAVJ010000409">
    <property type="protein sequence ID" value="KAK7397912.1"/>
    <property type="molecule type" value="Genomic_DNA"/>
</dbReference>
<feature type="region of interest" description="Disordered" evidence="4">
    <location>
        <begin position="1217"/>
        <end position="1291"/>
    </location>
</feature>
<dbReference type="InterPro" id="IPR027417">
    <property type="entry name" value="P-loop_NTPase"/>
</dbReference>
<evidence type="ECO:0000256" key="4">
    <source>
        <dbReference type="SAM" id="MobiDB-lite"/>
    </source>
</evidence>
<organism evidence="6 7">
    <name type="scientific">Neonectria punicea</name>
    <dbReference type="NCBI Taxonomy" id="979145"/>
    <lineage>
        <taxon>Eukaryota</taxon>
        <taxon>Fungi</taxon>
        <taxon>Dikarya</taxon>
        <taxon>Ascomycota</taxon>
        <taxon>Pezizomycotina</taxon>
        <taxon>Sordariomycetes</taxon>
        <taxon>Hypocreomycetidae</taxon>
        <taxon>Hypocreales</taxon>
        <taxon>Nectriaceae</taxon>
        <taxon>Neonectria</taxon>
    </lineage>
</organism>
<feature type="compositionally biased region" description="Acidic residues" evidence="4">
    <location>
        <begin position="1247"/>
        <end position="1268"/>
    </location>
</feature>
<proteinExistence type="predicted"/>
<evidence type="ECO:0000313" key="7">
    <source>
        <dbReference type="Proteomes" id="UP001498476"/>
    </source>
</evidence>